<dbReference type="RefSeq" id="XP_026747061.1">
    <property type="nucleotide sequence ID" value="XM_026891260.1"/>
</dbReference>
<evidence type="ECO:0000313" key="1">
    <source>
        <dbReference type="Proteomes" id="UP000322000"/>
    </source>
</evidence>
<gene>
    <name evidence="2" type="primary">LOC113508308</name>
</gene>
<dbReference type="Proteomes" id="UP000322000">
    <property type="component" value="Chromosome 2"/>
</dbReference>
<dbReference type="KEGG" id="tnl:113508308"/>
<reference evidence="2" key="1">
    <citation type="submission" date="2025-08" db="UniProtKB">
        <authorList>
            <consortium name="RefSeq"/>
        </authorList>
    </citation>
    <scope>IDENTIFICATION</scope>
</reference>
<protein>
    <submittedName>
        <fullName evidence="2">Uncharacterized protein LOC113508308</fullName>
    </submittedName>
</protein>
<evidence type="ECO:0000313" key="2">
    <source>
        <dbReference type="RefSeq" id="XP_026747061.1"/>
    </source>
</evidence>
<dbReference type="AlphaFoldDB" id="A0A7E5X3U4"/>
<sequence>MDNIYDEQKRKPRKIYKLKETNHMSEMMRENRKYWAGVFHELDTYTESALDKSKLLAKVLPPDTYERVCETLKIPKTTIEEEEPKPIKVRLPRRRVKEPQISPKKCLHVDRELDSDTDVEFYPSDEEDKPNIYQELLSKPVREQITWATRYLKPEKEEEKSLVKKADDLTDRIANEFCEYMKQLGGDQQSKLFTPKAIKELFQIEFDTHVARSLRVVPRELPCVDDKIATVTGNPQLSRYSTLQREITKDIRAERRPTEITAFNQSLPMFDQYHGPRNHTKKLWRSARHVPKDLVTLKTVWEGITNLRSVKEYCRWMIEHPEHRRPPYLNSLGLFDPAVLDARLTFEAEYQITPPVGSPRDTPAPAQIENIHRKLSELADL</sequence>
<proteinExistence type="predicted"/>
<name>A0A7E5X3U4_TRINI</name>
<dbReference type="InParanoid" id="A0A7E5X3U4"/>
<organism evidence="1 2">
    <name type="scientific">Trichoplusia ni</name>
    <name type="common">Cabbage looper</name>
    <dbReference type="NCBI Taxonomy" id="7111"/>
    <lineage>
        <taxon>Eukaryota</taxon>
        <taxon>Metazoa</taxon>
        <taxon>Ecdysozoa</taxon>
        <taxon>Arthropoda</taxon>
        <taxon>Hexapoda</taxon>
        <taxon>Insecta</taxon>
        <taxon>Pterygota</taxon>
        <taxon>Neoptera</taxon>
        <taxon>Endopterygota</taxon>
        <taxon>Lepidoptera</taxon>
        <taxon>Glossata</taxon>
        <taxon>Ditrysia</taxon>
        <taxon>Noctuoidea</taxon>
        <taxon>Noctuidae</taxon>
        <taxon>Plusiinae</taxon>
        <taxon>Trichoplusia</taxon>
    </lineage>
</organism>
<dbReference type="OrthoDB" id="6755972at2759"/>
<accession>A0A7E5X3U4</accession>
<dbReference type="GeneID" id="113508308"/>
<keyword evidence="1" id="KW-1185">Reference proteome</keyword>